<feature type="compositionally biased region" description="Polar residues" evidence="1">
    <location>
        <begin position="78"/>
        <end position="88"/>
    </location>
</feature>
<evidence type="ECO:0000313" key="3">
    <source>
        <dbReference type="Proteomes" id="UP000184268"/>
    </source>
</evidence>
<dbReference type="RefSeq" id="WP_067654701.1">
    <property type="nucleotide sequence ID" value="NZ_FQXG01000001.1"/>
</dbReference>
<sequence>MTTIVREDCRLQQALKALRKANNHLVVSHGLEGNARESSVFQALTLASHAQRLLTEWLAVGEQEYSMDEELIWWEPSETGQAQTSLQETPLLAPPKAVQPKR</sequence>
<protein>
    <submittedName>
        <fullName evidence="2">Uncharacterized protein</fullName>
    </submittedName>
</protein>
<evidence type="ECO:0000313" key="2">
    <source>
        <dbReference type="EMBL" id="SHG88426.1"/>
    </source>
</evidence>
<dbReference type="Proteomes" id="UP000184268">
    <property type="component" value="Unassembled WGS sequence"/>
</dbReference>
<keyword evidence="3" id="KW-1185">Reference proteome</keyword>
<gene>
    <name evidence="2" type="ORF">SAMN02745129_1038</name>
</gene>
<evidence type="ECO:0000256" key="1">
    <source>
        <dbReference type="SAM" id="MobiDB-lite"/>
    </source>
</evidence>
<dbReference type="AlphaFoldDB" id="A0A1M5NFQ1"/>
<reference evidence="2 3" key="1">
    <citation type="submission" date="2016-11" db="EMBL/GenBank/DDBJ databases">
        <authorList>
            <person name="Jaros S."/>
            <person name="Januszkiewicz K."/>
            <person name="Wedrychowicz H."/>
        </authorList>
    </citation>
    <scope>NUCLEOTIDE SEQUENCE [LARGE SCALE GENOMIC DNA]</scope>
    <source>
        <strain evidence="2 3">DSM 16917</strain>
    </source>
</reference>
<dbReference type="STRING" id="299255.SAMN02745129_1038"/>
<organism evidence="2 3">
    <name type="scientific">Ferrimonas marina</name>
    <dbReference type="NCBI Taxonomy" id="299255"/>
    <lineage>
        <taxon>Bacteria</taxon>
        <taxon>Pseudomonadati</taxon>
        <taxon>Pseudomonadota</taxon>
        <taxon>Gammaproteobacteria</taxon>
        <taxon>Alteromonadales</taxon>
        <taxon>Ferrimonadaceae</taxon>
        <taxon>Ferrimonas</taxon>
    </lineage>
</organism>
<proteinExistence type="predicted"/>
<name>A0A1M5NFQ1_9GAMM</name>
<accession>A0A1M5NFQ1</accession>
<dbReference type="EMBL" id="FQXG01000001">
    <property type="protein sequence ID" value="SHG88426.1"/>
    <property type="molecule type" value="Genomic_DNA"/>
</dbReference>
<feature type="region of interest" description="Disordered" evidence="1">
    <location>
        <begin position="78"/>
        <end position="102"/>
    </location>
</feature>